<dbReference type="AlphaFoldDB" id="A0A0B3SMT7"/>
<dbReference type="PROSITE" id="PS50949">
    <property type="entry name" value="HTH_GNTR"/>
    <property type="match status" value="1"/>
</dbReference>
<dbReference type="SMART" id="SM00895">
    <property type="entry name" value="FCD"/>
    <property type="match status" value="1"/>
</dbReference>
<dbReference type="SUPFAM" id="SSF48008">
    <property type="entry name" value="GntR ligand-binding domain-like"/>
    <property type="match status" value="1"/>
</dbReference>
<dbReference type="Proteomes" id="UP000030960">
    <property type="component" value="Unassembled WGS sequence"/>
</dbReference>
<dbReference type="Gene3D" id="1.10.10.10">
    <property type="entry name" value="Winged helix-like DNA-binding domain superfamily/Winged helix DNA-binding domain"/>
    <property type="match status" value="1"/>
</dbReference>
<dbReference type="InterPro" id="IPR036388">
    <property type="entry name" value="WH-like_DNA-bd_sf"/>
</dbReference>
<organism evidence="5 6">
    <name type="scientific">Mameliella alba</name>
    <dbReference type="NCBI Taxonomy" id="561184"/>
    <lineage>
        <taxon>Bacteria</taxon>
        <taxon>Pseudomonadati</taxon>
        <taxon>Pseudomonadota</taxon>
        <taxon>Alphaproteobacteria</taxon>
        <taxon>Rhodobacterales</taxon>
        <taxon>Roseobacteraceae</taxon>
        <taxon>Mameliella</taxon>
    </lineage>
</organism>
<dbReference type="Gene3D" id="1.20.120.530">
    <property type="entry name" value="GntR ligand-binding domain-like"/>
    <property type="match status" value="1"/>
</dbReference>
<keyword evidence="2" id="KW-0238">DNA-binding</keyword>
<dbReference type="InterPro" id="IPR008920">
    <property type="entry name" value="TF_FadR/GntR_C"/>
</dbReference>
<dbReference type="STRING" id="561184.SAMN05216376_104352"/>
<dbReference type="InterPro" id="IPR011711">
    <property type="entry name" value="GntR_C"/>
</dbReference>
<dbReference type="InterPro" id="IPR000524">
    <property type="entry name" value="Tscrpt_reg_HTH_GntR"/>
</dbReference>
<evidence type="ECO:0000256" key="2">
    <source>
        <dbReference type="ARBA" id="ARBA00023125"/>
    </source>
</evidence>
<evidence type="ECO:0000256" key="3">
    <source>
        <dbReference type="ARBA" id="ARBA00023163"/>
    </source>
</evidence>
<evidence type="ECO:0000313" key="5">
    <source>
        <dbReference type="EMBL" id="KHQ51839.1"/>
    </source>
</evidence>
<keyword evidence="3" id="KW-0804">Transcription</keyword>
<accession>A0A0B3SMT7</accession>
<dbReference type="PANTHER" id="PTHR43537">
    <property type="entry name" value="TRANSCRIPTIONAL REGULATOR, GNTR FAMILY"/>
    <property type="match status" value="1"/>
</dbReference>
<dbReference type="PANTHER" id="PTHR43537:SF5">
    <property type="entry name" value="UXU OPERON TRANSCRIPTIONAL REGULATOR"/>
    <property type="match status" value="1"/>
</dbReference>
<protein>
    <submittedName>
        <fullName evidence="5">Putative D-glucarate or D-galactorate regulator, GntR family</fullName>
    </submittedName>
</protein>
<feature type="domain" description="HTH gntR-type" evidence="4">
    <location>
        <begin position="13"/>
        <end position="81"/>
    </location>
</feature>
<name>A0A0B3SMT7_9RHOB</name>
<proteinExistence type="predicted"/>
<dbReference type="GO" id="GO:0003677">
    <property type="term" value="F:DNA binding"/>
    <property type="evidence" value="ECO:0007669"/>
    <property type="project" value="UniProtKB-KW"/>
</dbReference>
<sequence>MSHATSRRALWLQKIADQVADTLAEKIRAGTLAPGDSPGSREALMAEFVTVGSVIDKALDDLTERGMLRPGADGAPVVADLPPRAEAFALPPTETLSDVKAVLELRLGLEAVAASLAAERRNPAQLAAIEAAAEAFAHAAPAETAQADFRFHSQIAAASGNAYMSDLLDYLGPLLIPRMRLTLPAAPGETGDRNRERSITEHAAIVAAIAAQDAEAARARMRDHLLRSLALMEQIQTAG</sequence>
<keyword evidence="1" id="KW-0805">Transcription regulation</keyword>
<dbReference type="EMBL" id="JSUQ01000014">
    <property type="protein sequence ID" value="KHQ51839.1"/>
    <property type="molecule type" value="Genomic_DNA"/>
</dbReference>
<evidence type="ECO:0000259" key="4">
    <source>
        <dbReference type="PROSITE" id="PS50949"/>
    </source>
</evidence>
<dbReference type="GO" id="GO:0003700">
    <property type="term" value="F:DNA-binding transcription factor activity"/>
    <property type="evidence" value="ECO:0007669"/>
    <property type="project" value="InterPro"/>
</dbReference>
<dbReference type="Pfam" id="PF07729">
    <property type="entry name" value="FCD"/>
    <property type="match status" value="1"/>
</dbReference>
<comment type="caution">
    <text evidence="5">The sequence shown here is derived from an EMBL/GenBank/DDBJ whole genome shotgun (WGS) entry which is preliminary data.</text>
</comment>
<dbReference type="OrthoDB" id="9028214at2"/>
<dbReference type="RefSeq" id="WP_052244605.1">
    <property type="nucleotide sequence ID" value="NZ_JSUQ01000014.1"/>
</dbReference>
<evidence type="ECO:0000256" key="1">
    <source>
        <dbReference type="ARBA" id="ARBA00023015"/>
    </source>
</evidence>
<keyword evidence="6" id="KW-1185">Reference proteome</keyword>
<reference evidence="5 6" key="1">
    <citation type="submission" date="2014-10" db="EMBL/GenBank/DDBJ databases">
        <title>Genome sequence of Ponticoccus sp. strain UMTAT08 isolated from clonal culture of toxic dinoflagellate Alexandrium tamiyavanichii.</title>
        <authorList>
            <person name="Gan H.Y."/>
            <person name="Muhd D.-D."/>
            <person name="Mohd Noor M.E."/>
            <person name="Yeong Y.S."/>
            <person name="Usup G."/>
        </authorList>
    </citation>
    <scope>NUCLEOTIDE SEQUENCE [LARGE SCALE GENOMIC DNA]</scope>
    <source>
        <strain evidence="5 6">UMTAT08</strain>
    </source>
</reference>
<evidence type="ECO:0000313" key="6">
    <source>
        <dbReference type="Proteomes" id="UP000030960"/>
    </source>
</evidence>
<gene>
    <name evidence="5" type="ORF">OA50_03476</name>
</gene>